<dbReference type="InterPro" id="IPR002575">
    <property type="entry name" value="Aminoglycoside_PTrfase"/>
</dbReference>
<evidence type="ECO:0000259" key="1">
    <source>
        <dbReference type="Pfam" id="PF01636"/>
    </source>
</evidence>
<accession>A0AAD7IR76</accession>
<sequence>MSTQQITGESLGTAWASMSAEQRERVVSAVAHIEAQLLRVPLHAFGSIVSANGTVGPLAPSSTYAHSLRDPHRGPFASSKHLVEAYIRCELLLISERCKWTMQRTKWRHLNGGVDDMPAKYAIRWFSLLLAAIRAVPSEEFDDPAHFTLCHDDLGLNNILVSPSGTVVGLMDWQGSHARLLPPTSPASPSCRAHCTPPLPAASHINVDTSSTRIIFAVAYVLDYRHPPRPHSLCMPMATSSVSAFIARYQRRPIPARVWRKMHGMECISLHLPRPRRYRCSHVHAMPSSAYLNARIAGADRANPFGIRKSAGMSG</sequence>
<evidence type="ECO:0000313" key="2">
    <source>
        <dbReference type="EMBL" id="KAJ7747499.1"/>
    </source>
</evidence>
<dbReference type="EMBL" id="JARKIB010000076">
    <property type="protein sequence ID" value="KAJ7747499.1"/>
    <property type="molecule type" value="Genomic_DNA"/>
</dbReference>
<dbReference type="Gene3D" id="3.90.1200.10">
    <property type="match status" value="1"/>
</dbReference>
<dbReference type="InterPro" id="IPR051678">
    <property type="entry name" value="AGP_Transferase"/>
</dbReference>
<dbReference type="PANTHER" id="PTHR21310:SF15">
    <property type="entry name" value="AMINOGLYCOSIDE PHOSPHOTRANSFERASE DOMAIN-CONTAINING PROTEIN"/>
    <property type="match status" value="1"/>
</dbReference>
<proteinExistence type="predicted"/>
<organism evidence="2 3">
    <name type="scientific">Mycena metata</name>
    <dbReference type="NCBI Taxonomy" id="1033252"/>
    <lineage>
        <taxon>Eukaryota</taxon>
        <taxon>Fungi</taxon>
        <taxon>Dikarya</taxon>
        <taxon>Basidiomycota</taxon>
        <taxon>Agaricomycotina</taxon>
        <taxon>Agaricomycetes</taxon>
        <taxon>Agaricomycetidae</taxon>
        <taxon>Agaricales</taxon>
        <taxon>Marasmiineae</taxon>
        <taxon>Mycenaceae</taxon>
        <taxon>Mycena</taxon>
    </lineage>
</organism>
<dbReference type="Pfam" id="PF01636">
    <property type="entry name" value="APH"/>
    <property type="match status" value="1"/>
</dbReference>
<keyword evidence="3" id="KW-1185">Reference proteome</keyword>
<evidence type="ECO:0000313" key="3">
    <source>
        <dbReference type="Proteomes" id="UP001215598"/>
    </source>
</evidence>
<dbReference type="InterPro" id="IPR011009">
    <property type="entry name" value="Kinase-like_dom_sf"/>
</dbReference>
<name>A0AAD7IR76_9AGAR</name>
<dbReference type="PANTHER" id="PTHR21310">
    <property type="entry name" value="AMINOGLYCOSIDE PHOSPHOTRANSFERASE-RELATED-RELATED"/>
    <property type="match status" value="1"/>
</dbReference>
<reference evidence="2" key="1">
    <citation type="submission" date="2023-03" db="EMBL/GenBank/DDBJ databases">
        <title>Massive genome expansion in bonnet fungi (Mycena s.s.) driven by repeated elements and novel gene families across ecological guilds.</title>
        <authorList>
            <consortium name="Lawrence Berkeley National Laboratory"/>
            <person name="Harder C.B."/>
            <person name="Miyauchi S."/>
            <person name="Viragh M."/>
            <person name="Kuo A."/>
            <person name="Thoen E."/>
            <person name="Andreopoulos B."/>
            <person name="Lu D."/>
            <person name="Skrede I."/>
            <person name="Drula E."/>
            <person name="Henrissat B."/>
            <person name="Morin E."/>
            <person name="Kohler A."/>
            <person name="Barry K."/>
            <person name="LaButti K."/>
            <person name="Morin E."/>
            <person name="Salamov A."/>
            <person name="Lipzen A."/>
            <person name="Mereny Z."/>
            <person name="Hegedus B."/>
            <person name="Baldrian P."/>
            <person name="Stursova M."/>
            <person name="Weitz H."/>
            <person name="Taylor A."/>
            <person name="Grigoriev I.V."/>
            <person name="Nagy L.G."/>
            <person name="Martin F."/>
            <person name="Kauserud H."/>
        </authorList>
    </citation>
    <scope>NUCLEOTIDE SEQUENCE</scope>
    <source>
        <strain evidence="2">CBHHK182m</strain>
    </source>
</reference>
<comment type="caution">
    <text evidence="2">The sequence shown here is derived from an EMBL/GenBank/DDBJ whole genome shotgun (WGS) entry which is preliminary data.</text>
</comment>
<dbReference type="AlphaFoldDB" id="A0AAD7IR76"/>
<gene>
    <name evidence="2" type="ORF">B0H16DRAFT_1888724</name>
</gene>
<protein>
    <recommendedName>
        <fullName evidence="1">Aminoglycoside phosphotransferase domain-containing protein</fullName>
    </recommendedName>
</protein>
<feature type="domain" description="Aminoglycoside phosphotransferase" evidence="1">
    <location>
        <begin position="99"/>
        <end position="176"/>
    </location>
</feature>
<dbReference type="Proteomes" id="UP001215598">
    <property type="component" value="Unassembled WGS sequence"/>
</dbReference>
<dbReference type="SUPFAM" id="SSF56112">
    <property type="entry name" value="Protein kinase-like (PK-like)"/>
    <property type="match status" value="1"/>
</dbReference>